<organism evidence="4 5">
    <name type="scientific">Actinia tenebrosa</name>
    <name type="common">Australian red waratah sea anemone</name>
    <dbReference type="NCBI Taxonomy" id="6105"/>
    <lineage>
        <taxon>Eukaryota</taxon>
        <taxon>Metazoa</taxon>
        <taxon>Cnidaria</taxon>
        <taxon>Anthozoa</taxon>
        <taxon>Hexacorallia</taxon>
        <taxon>Actiniaria</taxon>
        <taxon>Actiniidae</taxon>
        <taxon>Actinia</taxon>
    </lineage>
</organism>
<feature type="domain" description="CCAAT-binding factor" evidence="3">
    <location>
        <begin position="316"/>
        <end position="474"/>
    </location>
</feature>
<dbReference type="KEGG" id="aten:116302389"/>
<name>A0A6P8IKP8_ACTTE</name>
<evidence type="ECO:0000256" key="1">
    <source>
        <dbReference type="ARBA" id="ARBA00007797"/>
    </source>
</evidence>
<dbReference type="InParanoid" id="A0A6P8IKP8"/>
<evidence type="ECO:0000313" key="5">
    <source>
        <dbReference type="RefSeq" id="XP_031567531.1"/>
    </source>
</evidence>
<evidence type="ECO:0000259" key="3">
    <source>
        <dbReference type="Pfam" id="PF03914"/>
    </source>
</evidence>
<sequence>MADKKVNIALKQKEIKEKTKLILESSSNANLLVDLIESADTDDEEIILTFIKSVHKIFLAFLNDRKLMHGTKSSSHQASQEERETSGDKKTEDPEDVFNSWLYDKYLATQRKLLSFLHHVSVAVAELSLCSLMKFLVEEYKGRTHEKSAVFPAVLFAKIFEELVRGDYNMSSLIDRFSEYVEYDDIRFHLLKNIRKALENEEDFQRNGRFFKGNIHALLSQVKVPGDNDEINNFLVLENNLQGPEGKDSKPEVFLLKAHKKHFSKAWLLFLSKPLSPEIHKKVLLNLHTNVIPYMNDPKMLMDFLTDSYNFGGATSLLALNGLFILIHQYNLDYPDFYKKLYALLEPEIFHIKYQSRFFHLLDLFLSSTHLPAYLVAAFAKKLSTLVLSAPPQGAILAVVFIGNLLKRHPSCQVLIHRKEVSKLLLSGDVEENNVPSIESDPYNPKEPDPAKCNAIQSSLWELKTLQHHVYPKLPSFIEFFEKPLGKEDIDISKYFDSSYDDLFEKQCIKVTENNAILEYEQPKGFLGKNFDGFWSME</sequence>
<protein>
    <submittedName>
        <fullName evidence="5">Nucleolar complex protein 4 homolog A-like</fullName>
    </submittedName>
</protein>
<dbReference type="PANTHER" id="PTHR12455">
    <property type="entry name" value="NUCLEOLAR COMPLEX PROTEIN 4"/>
    <property type="match status" value="1"/>
</dbReference>
<dbReference type="GO" id="GO:0032040">
    <property type="term" value="C:small-subunit processome"/>
    <property type="evidence" value="ECO:0007669"/>
    <property type="project" value="TreeGrafter"/>
</dbReference>
<proteinExistence type="inferred from homology"/>
<gene>
    <name evidence="5" type="primary">LOC116302389</name>
</gene>
<dbReference type="PANTHER" id="PTHR12455:SF0">
    <property type="entry name" value="NUCLEOLAR COMPLEX PROTEIN 4 HOMOLOG"/>
    <property type="match status" value="1"/>
</dbReference>
<dbReference type="GO" id="GO:0030692">
    <property type="term" value="C:Noc4p-Nop14p complex"/>
    <property type="evidence" value="ECO:0007669"/>
    <property type="project" value="TreeGrafter"/>
</dbReference>
<dbReference type="OrthoDB" id="10263185at2759"/>
<evidence type="ECO:0000256" key="2">
    <source>
        <dbReference type="SAM" id="MobiDB-lite"/>
    </source>
</evidence>
<evidence type="ECO:0000313" key="4">
    <source>
        <dbReference type="Proteomes" id="UP000515163"/>
    </source>
</evidence>
<dbReference type="InterPro" id="IPR027193">
    <property type="entry name" value="Noc4"/>
</dbReference>
<dbReference type="Proteomes" id="UP000515163">
    <property type="component" value="Unplaced"/>
</dbReference>
<accession>A0A6P8IKP8</accession>
<dbReference type="RefSeq" id="XP_031567531.1">
    <property type="nucleotide sequence ID" value="XM_031711671.1"/>
</dbReference>
<dbReference type="Pfam" id="PF03914">
    <property type="entry name" value="CBF"/>
    <property type="match status" value="1"/>
</dbReference>
<dbReference type="GeneID" id="116302389"/>
<dbReference type="AlphaFoldDB" id="A0A6P8IKP8"/>
<reference evidence="5" key="1">
    <citation type="submission" date="2025-08" db="UniProtKB">
        <authorList>
            <consortium name="RefSeq"/>
        </authorList>
    </citation>
    <scope>IDENTIFICATION</scope>
    <source>
        <tissue evidence="5">Tentacle</tissue>
    </source>
</reference>
<dbReference type="GO" id="GO:0042254">
    <property type="term" value="P:ribosome biogenesis"/>
    <property type="evidence" value="ECO:0007669"/>
    <property type="project" value="InterPro"/>
</dbReference>
<keyword evidence="4" id="KW-1185">Reference proteome</keyword>
<dbReference type="FunCoup" id="A0A6P8IKP8">
    <property type="interactions" value="1833"/>
</dbReference>
<feature type="compositionally biased region" description="Basic and acidic residues" evidence="2">
    <location>
        <begin position="79"/>
        <end position="92"/>
    </location>
</feature>
<comment type="similarity">
    <text evidence="1">Belongs to the CBF/MAK21 family.</text>
</comment>
<feature type="region of interest" description="Disordered" evidence="2">
    <location>
        <begin position="71"/>
        <end position="92"/>
    </location>
</feature>
<dbReference type="InterPro" id="IPR005612">
    <property type="entry name" value="CCAAT-binding_factor"/>
</dbReference>